<evidence type="ECO:0000313" key="3">
    <source>
        <dbReference type="EMBL" id="TCT16160.1"/>
    </source>
</evidence>
<reference evidence="3 4" key="1">
    <citation type="submission" date="2019-03" db="EMBL/GenBank/DDBJ databases">
        <title>Genomic Encyclopedia of Type Strains, Phase IV (KMG-IV): sequencing the most valuable type-strain genomes for metagenomic binning, comparative biology and taxonomic classification.</title>
        <authorList>
            <person name="Goeker M."/>
        </authorList>
    </citation>
    <scope>NUCLEOTIDE SEQUENCE [LARGE SCALE GENOMIC DNA]</scope>
    <source>
        <strain evidence="3 4">DSM 24629</strain>
    </source>
</reference>
<dbReference type="PRINTS" id="PR00080">
    <property type="entry name" value="SDRFAMILY"/>
</dbReference>
<protein>
    <submittedName>
        <fullName evidence="3">NAD(P)-dependent dehydrogenase (Short-subunit alcohol dehydrogenase family)</fullName>
    </submittedName>
</protein>
<sequence>MYPVYPYYSRKEECEDLPIPFPPQSQARPGFEYRMIPNPISDYDGYVGSGKLRGKVAIITGGDSGIGRAVAIAFAKEGADIVIVYLNEHRDAMDTKRRVNDLGQECLLFEADLRLENECEEMVRRTMEFMGRIDILVNNHAIAYQTLSVLDMTQEQLEDTFTTNLFSYIYLIKAAFPYLETGSSIINTSSIVGVKGNSGAMDYAASKGAIINLTKSLAMSLVNNGIRVNAVAPGPVWTPLVVSTFPPNTVSEFGRNTPYKRAAQPFEIAPAYVYLASEDSGYVTGQVIPVTNEIL</sequence>
<dbReference type="InterPro" id="IPR002347">
    <property type="entry name" value="SDR_fam"/>
</dbReference>
<evidence type="ECO:0000256" key="2">
    <source>
        <dbReference type="ARBA" id="ARBA00023002"/>
    </source>
</evidence>
<name>A0A4R3MNQ3_9FIRM</name>
<dbReference type="InterPro" id="IPR036291">
    <property type="entry name" value="NAD(P)-bd_dom_sf"/>
</dbReference>
<dbReference type="PRINTS" id="PR00081">
    <property type="entry name" value="GDHRDH"/>
</dbReference>
<evidence type="ECO:0000313" key="4">
    <source>
        <dbReference type="Proteomes" id="UP000294902"/>
    </source>
</evidence>
<dbReference type="FunFam" id="3.40.50.720:FF:000084">
    <property type="entry name" value="Short-chain dehydrogenase reductase"/>
    <property type="match status" value="1"/>
</dbReference>
<dbReference type="GO" id="GO:0016614">
    <property type="term" value="F:oxidoreductase activity, acting on CH-OH group of donors"/>
    <property type="evidence" value="ECO:0007669"/>
    <property type="project" value="UniProtKB-ARBA"/>
</dbReference>
<dbReference type="AlphaFoldDB" id="A0A4R3MNQ3"/>
<accession>A0A4R3MNQ3</accession>
<comment type="caution">
    <text evidence="3">The sequence shown here is derived from an EMBL/GenBank/DDBJ whole genome shotgun (WGS) entry which is preliminary data.</text>
</comment>
<dbReference type="EMBL" id="SMAL01000002">
    <property type="protein sequence ID" value="TCT16160.1"/>
    <property type="molecule type" value="Genomic_DNA"/>
</dbReference>
<comment type="similarity">
    <text evidence="1">Belongs to the short-chain dehydrogenases/reductases (SDR) family.</text>
</comment>
<dbReference type="InterPro" id="IPR020904">
    <property type="entry name" value="Sc_DH/Rdtase_CS"/>
</dbReference>
<evidence type="ECO:0000256" key="1">
    <source>
        <dbReference type="ARBA" id="ARBA00006484"/>
    </source>
</evidence>
<gene>
    <name evidence="3" type="ORF">EDC18_102176</name>
</gene>
<dbReference type="Pfam" id="PF13561">
    <property type="entry name" value="adh_short_C2"/>
    <property type="match status" value="1"/>
</dbReference>
<dbReference type="GO" id="GO:0008206">
    <property type="term" value="P:bile acid metabolic process"/>
    <property type="evidence" value="ECO:0007669"/>
    <property type="project" value="UniProtKB-ARBA"/>
</dbReference>
<keyword evidence="4" id="KW-1185">Reference proteome</keyword>
<dbReference type="PANTHER" id="PTHR48107">
    <property type="entry name" value="NADPH-DEPENDENT ALDEHYDE REDUCTASE-LIKE PROTEIN, CHLOROPLASTIC-RELATED"/>
    <property type="match status" value="1"/>
</dbReference>
<dbReference type="Gene3D" id="3.40.50.720">
    <property type="entry name" value="NAD(P)-binding Rossmann-like Domain"/>
    <property type="match status" value="1"/>
</dbReference>
<dbReference type="PROSITE" id="PS00061">
    <property type="entry name" value="ADH_SHORT"/>
    <property type="match status" value="1"/>
</dbReference>
<proteinExistence type="inferred from homology"/>
<dbReference type="PANTHER" id="PTHR48107:SF16">
    <property type="entry name" value="NADPH-DEPENDENT ALDEHYDE REDUCTASE 1, CHLOROPLASTIC"/>
    <property type="match status" value="1"/>
</dbReference>
<dbReference type="SUPFAM" id="SSF51735">
    <property type="entry name" value="NAD(P)-binding Rossmann-fold domains"/>
    <property type="match status" value="1"/>
</dbReference>
<dbReference type="RefSeq" id="WP_132250338.1">
    <property type="nucleotide sequence ID" value="NZ_SMAL01000002.1"/>
</dbReference>
<dbReference type="Proteomes" id="UP000294902">
    <property type="component" value="Unassembled WGS sequence"/>
</dbReference>
<organism evidence="3 4">
    <name type="scientific">Natranaerovirga pectinivora</name>
    <dbReference type="NCBI Taxonomy" id="682400"/>
    <lineage>
        <taxon>Bacteria</taxon>
        <taxon>Bacillati</taxon>
        <taxon>Bacillota</taxon>
        <taxon>Clostridia</taxon>
        <taxon>Lachnospirales</taxon>
        <taxon>Natranaerovirgaceae</taxon>
        <taxon>Natranaerovirga</taxon>
    </lineage>
</organism>
<keyword evidence="2" id="KW-0560">Oxidoreductase</keyword>
<dbReference type="OrthoDB" id="9803333at2"/>